<evidence type="ECO:0000256" key="1">
    <source>
        <dbReference type="SAM" id="MobiDB-lite"/>
    </source>
</evidence>
<feature type="compositionally biased region" description="Basic and acidic residues" evidence="1">
    <location>
        <begin position="154"/>
        <end position="166"/>
    </location>
</feature>
<protein>
    <submittedName>
        <fullName evidence="2">Uncharacterized protein</fullName>
    </submittedName>
</protein>
<dbReference type="Proteomes" id="UP000703661">
    <property type="component" value="Unassembled WGS sequence"/>
</dbReference>
<feature type="region of interest" description="Disordered" evidence="1">
    <location>
        <begin position="61"/>
        <end position="166"/>
    </location>
</feature>
<proteinExistence type="predicted"/>
<evidence type="ECO:0000313" key="3">
    <source>
        <dbReference type="Proteomes" id="UP000703661"/>
    </source>
</evidence>
<feature type="compositionally biased region" description="Polar residues" evidence="1">
    <location>
        <begin position="138"/>
        <end position="150"/>
    </location>
</feature>
<reference evidence="2" key="1">
    <citation type="journal article" date="2020" name="Fungal Divers.">
        <title>Resolving the Mortierellaceae phylogeny through synthesis of multi-gene phylogenetics and phylogenomics.</title>
        <authorList>
            <person name="Vandepol N."/>
            <person name="Liber J."/>
            <person name="Desiro A."/>
            <person name="Na H."/>
            <person name="Kennedy M."/>
            <person name="Barry K."/>
            <person name="Grigoriev I.V."/>
            <person name="Miller A.N."/>
            <person name="O'Donnell K."/>
            <person name="Stajich J.E."/>
            <person name="Bonito G."/>
        </authorList>
    </citation>
    <scope>NUCLEOTIDE SEQUENCE</scope>
    <source>
        <strain evidence="2">NRRL 2769</strain>
    </source>
</reference>
<evidence type="ECO:0000313" key="2">
    <source>
        <dbReference type="EMBL" id="KAG0007553.1"/>
    </source>
</evidence>
<dbReference type="AlphaFoldDB" id="A0A9P6SVV4"/>
<comment type="caution">
    <text evidence="2">The sequence shown here is derived from an EMBL/GenBank/DDBJ whole genome shotgun (WGS) entry which is preliminary data.</text>
</comment>
<sequence>MDHIQEKLGNVIKTTAPGLTGDRIMHDEMEGGGGDMAVVAEDPIHHDDTIIDTIIGSVLHEDSESTRPNTRRRDVVFEKKDSRSSEHNDLRHIAGDESDESKGDREKEKTREDGEEHIEATSEEDDDEESQQHADGIFSSNKNRFSSGHNLENAAHKAAERVSQAKDVEKAKLVKLVSEKSKRVKDTKRIATEKLVKIGGWYDDEEATSLFVEKRRVEEEAKEHT</sequence>
<gene>
    <name evidence="2" type="ORF">BGZ80_004516</name>
</gene>
<keyword evidence="3" id="KW-1185">Reference proteome</keyword>
<name>A0A9P6SVV4_9FUNG</name>
<dbReference type="EMBL" id="JAAAID010002298">
    <property type="protein sequence ID" value="KAG0007553.1"/>
    <property type="molecule type" value="Genomic_DNA"/>
</dbReference>
<feature type="compositionally biased region" description="Basic and acidic residues" evidence="1">
    <location>
        <begin position="61"/>
        <end position="120"/>
    </location>
</feature>
<accession>A0A9P6SVV4</accession>
<organism evidence="2 3">
    <name type="scientific">Entomortierella chlamydospora</name>
    <dbReference type="NCBI Taxonomy" id="101097"/>
    <lineage>
        <taxon>Eukaryota</taxon>
        <taxon>Fungi</taxon>
        <taxon>Fungi incertae sedis</taxon>
        <taxon>Mucoromycota</taxon>
        <taxon>Mortierellomycotina</taxon>
        <taxon>Mortierellomycetes</taxon>
        <taxon>Mortierellales</taxon>
        <taxon>Mortierellaceae</taxon>
        <taxon>Entomortierella</taxon>
    </lineage>
</organism>